<dbReference type="Pfam" id="PF20373">
    <property type="entry name" value="DUF6668"/>
    <property type="match status" value="1"/>
</dbReference>
<gene>
    <name evidence="2" type="ORF">DQ392_22075</name>
</gene>
<proteinExistence type="predicted"/>
<accession>A0A367ECH2</accession>
<feature type="region of interest" description="Disordered" evidence="1">
    <location>
        <begin position="1"/>
        <end position="30"/>
    </location>
</feature>
<dbReference type="Proteomes" id="UP000253507">
    <property type="component" value="Unassembled WGS sequence"/>
</dbReference>
<keyword evidence="3" id="KW-1185">Reference proteome</keyword>
<name>A0A367ECH2_9ACTN</name>
<protein>
    <submittedName>
        <fullName evidence="2">Uncharacterized protein</fullName>
    </submittedName>
</protein>
<evidence type="ECO:0000256" key="1">
    <source>
        <dbReference type="SAM" id="MobiDB-lite"/>
    </source>
</evidence>
<dbReference type="InterPro" id="IPR046609">
    <property type="entry name" value="DUF6668"/>
</dbReference>
<dbReference type="EMBL" id="QOIM01000040">
    <property type="protein sequence ID" value="RCG15768.1"/>
    <property type="molecule type" value="Genomic_DNA"/>
</dbReference>
<evidence type="ECO:0000313" key="3">
    <source>
        <dbReference type="Proteomes" id="UP000253507"/>
    </source>
</evidence>
<organism evidence="2 3">
    <name type="scientific">Streptomyces reniochalinae</name>
    <dbReference type="NCBI Taxonomy" id="2250578"/>
    <lineage>
        <taxon>Bacteria</taxon>
        <taxon>Bacillati</taxon>
        <taxon>Actinomycetota</taxon>
        <taxon>Actinomycetes</taxon>
        <taxon>Kitasatosporales</taxon>
        <taxon>Streptomycetaceae</taxon>
        <taxon>Streptomyces</taxon>
    </lineage>
</organism>
<sequence>MPGDGPAVLPSPAVPGQSPGHPAPRQVSAPGGALVSWVGAHGGAGTSTLAEVVGGSDLGRHWPDLSQGDPGRVLLVARTHATGLRAASRALEALHTGQHPEGVELLAVVLVADAPGRLPLHLLQRVRVLRSVADVHRVPWVPAWRGEKRTGALPKAVRSLAALAGSPINRPGRHEG</sequence>
<comment type="caution">
    <text evidence="2">The sequence shown here is derived from an EMBL/GenBank/DDBJ whole genome shotgun (WGS) entry which is preliminary data.</text>
</comment>
<evidence type="ECO:0000313" key="2">
    <source>
        <dbReference type="EMBL" id="RCG15768.1"/>
    </source>
</evidence>
<dbReference type="AlphaFoldDB" id="A0A367ECH2"/>
<reference evidence="2 3" key="1">
    <citation type="submission" date="2018-06" db="EMBL/GenBank/DDBJ databases">
        <title>Streptomyces reniochalinae sp. nov. and Streptomyces diacarnus sp. nov. from marine sponges.</title>
        <authorList>
            <person name="Li L."/>
        </authorList>
    </citation>
    <scope>NUCLEOTIDE SEQUENCE [LARGE SCALE GENOMIC DNA]</scope>
    <source>
        <strain evidence="2 3">LHW50302</strain>
    </source>
</reference>